<dbReference type="Gene3D" id="3.30.565.10">
    <property type="entry name" value="Histidine kinase-like ATPase, C-terminal domain"/>
    <property type="match status" value="1"/>
</dbReference>
<evidence type="ECO:0000256" key="8">
    <source>
        <dbReference type="ARBA" id="ARBA00022989"/>
    </source>
</evidence>
<dbReference type="CDD" id="cd06225">
    <property type="entry name" value="HAMP"/>
    <property type="match status" value="1"/>
</dbReference>
<dbReference type="InterPro" id="IPR036890">
    <property type="entry name" value="HATPase_C_sf"/>
</dbReference>
<evidence type="ECO:0000313" key="16">
    <source>
        <dbReference type="Proteomes" id="UP001359886"/>
    </source>
</evidence>
<keyword evidence="16" id="KW-1185">Reference proteome</keyword>
<dbReference type="SMART" id="SM00387">
    <property type="entry name" value="HATPase_c"/>
    <property type="match status" value="1"/>
</dbReference>
<evidence type="ECO:0000256" key="2">
    <source>
        <dbReference type="ARBA" id="ARBA00004370"/>
    </source>
</evidence>
<dbReference type="Gene3D" id="6.10.340.10">
    <property type="match status" value="1"/>
</dbReference>
<feature type="transmembrane region" description="Helical" evidence="12">
    <location>
        <begin position="179"/>
        <end position="199"/>
    </location>
</feature>
<dbReference type="GO" id="GO:0005886">
    <property type="term" value="C:plasma membrane"/>
    <property type="evidence" value="ECO:0007669"/>
    <property type="project" value="UniProtKB-ARBA"/>
</dbReference>
<comment type="caution">
    <text evidence="15">The sequence shown here is derived from an EMBL/GenBank/DDBJ whole genome shotgun (WGS) entry which is preliminary data.</text>
</comment>
<dbReference type="CDD" id="cd00082">
    <property type="entry name" value="HisKA"/>
    <property type="match status" value="1"/>
</dbReference>
<reference evidence="15 16" key="1">
    <citation type="submission" date="2024-02" db="EMBL/GenBank/DDBJ databases">
        <title>A novel Wenzhouxiangellaceae bacterium, isolated from coastal sediments.</title>
        <authorList>
            <person name="Du Z.-J."/>
            <person name="Ye Y.-Q."/>
            <person name="Zhang X.-Y."/>
        </authorList>
    </citation>
    <scope>NUCLEOTIDE SEQUENCE [LARGE SCALE GENOMIC DNA]</scope>
    <source>
        <strain evidence="15 16">CH-27</strain>
    </source>
</reference>
<dbReference type="SUPFAM" id="SSF47384">
    <property type="entry name" value="Homodimeric domain of signal transducing histidine kinase"/>
    <property type="match status" value="1"/>
</dbReference>
<dbReference type="SUPFAM" id="SSF158472">
    <property type="entry name" value="HAMP domain-like"/>
    <property type="match status" value="1"/>
</dbReference>
<evidence type="ECO:0000256" key="1">
    <source>
        <dbReference type="ARBA" id="ARBA00000085"/>
    </source>
</evidence>
<dbReference type="AlphaFoldDB" id="A0AAW9RMH8"/>
<dbReference type="PROSITE" id="PS50109">
    <property type="entry name" value="HIS_KIN"/>
    <property type="match status" value="1"/>
</dbReference>
<dbReference type="SMART" id="SM00304">
    <property type="entry name" value="HAMP"/>
    <property type="match status" value="1"/>
</dbReference>
<dbReference type="Pfam" id="PF00512">
    <property type="entry name" value="HisKA"/>
    <property type="match status" value="1"/>
</dbReference>
<dbReference type="InterPro" id="IPR036097">
    <property type="entry name" value="HisK_dim/P_sf"/>
</dbReference>
<dbReference type="InterPro" id="IPR003661">
    <property type="entry name" value="HisK_dim/P_dom"/>
</dbReference>
<organism evidence="15 16">
    <name type="scientific">Elongatibacter sediminis</name>
    <dbReference type="NCBI Taxonomy" id="3119006"/>
    <lineage>
        <taxon>Bacteria</taxon>
        <taxon>Pseudomonadati</taxon>
        <taxon>Pseudomonadota</taxon>
        <taxon>Gammaproteobacteria</taxon>
        <taxon>Chromatiales</taxon>
        <taxon>Wenzhouxiangellaceae</taxon>
        <taxon>Elongatibacter</taxon>
    </lineage>
</organism>
<dbReference type="GO" id="GO:0000155">
    <property type="term" value="F:phosphorelay sensor kinase activity"/>
    <property type="evidence" value="ECO:0007669"/>
    <property type="project" value="InterPro"/>
</dbReference>
<dbReference type="Pfam" id="PF00672">
    <property type="entry name" value="HAMP"/>
    <property type="match status" value="1"/>
</dbReference>
<evidence type="ECO:0000256" key="3">
    <source>
        <dbReference type="ARBA" id="ARBA00012438"/>
    </source>
</evidence>
<dbReference type="InterPro" id="IPR005467">
    <property type="entry name" value="His_kinase_dom"/>
</dbReference>
<dbReference type="InterPro" id="IPR003660">
    <property type="entry name" value="HAMP_dom"/>
</dbReference>
<dbReference type="SMART" id="SM00388">
    <property type="entry name" value="HisKA"/>
    <property type="match status" value="1"/>
</dbReference>
<gene>
    <name evidence="15" type="ORF">V3330_13895</name>
</gene>
<evidence type="ECO:0000256" key="5">
    <source>
        <dbReference type="ARBA" id="ARBA00022679"/>
    </source>
</evidence>
<keyword evidence="4" id="KW-0597">Phosphoprotein</keyword>
<comment type="catalytic activity">
    <reaction evidence="1">
        <text>ATP + protein L-histidine = ADP + protein N-phospho-L-histidine.</text>
        <dbReference type="EC" id="2.7.13.3"/>
    </reaction>
</comment>
<feature type="domain" description="HAMP" evidence="14">
    <location>
        <begin position="200"/>
        <end position="252"/>
    </location>
</feature>
<evidence type="ECO:0000259" key="13">
    <source>
        <dbReference type="PROSITE" id="PS50109"/>
    </source>
</evidence>
<dbReference type="PANTHER" id="PTHR45436">
    <property type="entry name" value="SENSOR HISTIDINE KINASE YKOH"/>
    <property type="match status" value="1"/>
</dbReference>
<sequence length="474" mass="52653">MKTLRAKILLALFVSTVLALIASSVLSRVALQRGFLHFLEQQESRQLELLAPELARLYRQQGDWGSLRRDPRRWMRLLARQRPEGVMPPERGEPETGDRPFPPPARAASPDTVRHLWRRLFVLDAQSQWVAGARYGDLEEARTAPITVDGQTVGWVGFRPTGRVMTPEGRQFLDFQRRALLASLAVALLLATGLGFWLARNLARPVGRVGESVSALTDGDFAARTGVRRKDEIGALARDVDRLAETLERNRTARRRWTADVAHELRTPVAILRGELDAMRDGVRTPDPAGLESLHEEVAHLGRLVEDLQTLALADAGALEFRFQSTDVAGLLRQVLDSFEERLRAAGLTLESCVPDRLEARCDRQRLRQVLQNLLENACRYTGVGGIVRVRLIQQEDGYSLEVEDSPPGLSPSQREQLFNRFYRAEPSRGRSGGGSGLGLAICREIVAAHGGSIETDDSELGGLLIRVQLPLEA</sequence>
<dbReference type="FunFam" id="3.30.565.10:FF:000006">
    <property type="entry name" value="Sensor histidine kinase WalK"/>
    <property type="match status" value="1"/>
</dbReference>
<dbReference type="InterPro" id="IPR004358">
    <property type="entry name" value="Sig_transdc_His_kin-like_C"/>
</dbReference>
<keyword evidence="10 12" id="KW-0472">Membrane</keyword>
<name>A0AAW9RMH8_9GAMM</name>
<evidence type="ECO:0000256" key="11">
    <source>
        <dbReference type="SAM" id="MobiDB-lite"/>
    </source>
</evidence>
<dbReference type="Gene3D" id="1.10.287.130">
    <property type="match status" value="1"/>
</dbReference>
<dbReference type="InterPro" id="IPR050428">
    <property type="entry name" value="TCS_sensor_his_kinase"/>
</dbReference>
<protein>
    <recommendedName>
        <fullName evidence="3">histidine kinase</fullName>
        <ecNumber evidence="3">2.7.13.3</ecNumber>
    </recommendedName>
</protein>
<feature type="domain" description="Histidine kinase" evidence="13">
    <location>
        <begin position="260"/>
        <end position="474"/>
    </location>
</feature>
<evidence type="ECO:0000256" key="10">
    <source>
        <dbReference type="ARBA" id="ARBA00023136"/>
    </source>
</evidence>
<keyword evidence="15" id="KW-0067">ATP-binding</keyword>
<evidence type="ECO:0000256" key="12">
    <source>
        <dbReference type="SAM" id="Phobius"/>
    </source>
</evidence>
<accession>A0AAW9RMH8</accession>
<dbReference type="Pfam" id="PF02518">
    <property type="entry name" value="HATPase_c"/>
    <property type="match status" value="1"/>
</dbReference>
<keyword evidence="8 12" id="KW-1133">Transmembrane helix</keyword>
<dbReference type="EMBL" id="JAZHOG010000009">
    <property type="protein sequence ID" value="MEJ8568721.1"/>
    <property type="molecule type" value="Genomic_DNA"/>
</dbReference>
<dbReference type="Proteomes" id="UP001359886">
    <property type="component" value="Unassembled WGS sequence"/>
</dbReference>
<evidence type="ECO:0000256" key="6">
    <source>
        <dbReference type="ARBA" id="ARBA00022692"/>
    </source>
</evidence>
<keyword evidence="6 12" id="KW-0812">Transmembrane</keyword>
<keyword evidence="15" id="KW-0547">Nucleotide-binding</keyword>
<evidence type="ECO:0000256" key="7">
    <source>
        <dbReference type="ARBA" id="ARBA00022777"/>
    </source>
</evidence>
<evidence type="ECO:0000256" key="4">
    <source>
        <dbReference type="ARBA" id="ARBA00022553"/>
    </source>
</evidence>
<proteinExistence type="predicted"/>
<dbReference type="PROSITE" id="PS50885">
    <property type="entry name" value="HAMP"/>
    <property type="match status" value="1"/>
</dbReference>
<dbReference type="SUPFAM" id="SSF55874">
    <property type="entry name" value="ATPase domain of HSP90 chaperone/DNA topoisomerase II/histidine kinase"/>
    <property type="match status" value="1"/>
</dbReference>
<keyword evidence="9" id="KW-0902">Two-component regulatory system</keyword>
<dbReference type="GO" id="GO:0005524">
    <property type="term" value="F:ATP binding"/>
    <property type="evidence" value="ECO:0007669"/>
    <property type="project" value="UniProtKB-KW"/>
</dbReference>
<dbReference type="PRINTS" id="PR00344">
    <property type="entry name" value="BCTRLSENSOR"/>
</dbReference>
<comment type="subcellular location">
    <subcellularLocation>
        <location evidence="2">Membrane</location>
    </subcellularLocation>
</comment>
<dbReference type="RefSeq" id="WP_354696044.1">
    <property type="nucleotide sequence ID" value="NZ_JAZHOG010000009.1"/>
</dbReference>
<feature type="region of interest" description="Disordered" evidence="11">
    <location>
        <begin position="79"/>
        <end position="108"/>
    </location>
</feature>
<keyword evidence="7" id="KW-0418">Kinase</keyword>
<keyword evidence="5" id="KW-0808">Transferase</keyword>
<dbReference type="InterPro" id="IPR003594">
    <property type="entry name" value="HATPase_dom"/>
</dbReference>
<evidence type="ECO:0000313" key="15">
    <source>
        <dbReference type="EMBL" id="MEJ8568721.1"/>
    </source>
</evidence>
<evidence type="ECO:0000256" key="9">
    <source>
        <dbReference type="ARBA" id="ARBA00023012"/>
    </source>
</evidence>
<dbReference type="EC" id="2.7.13.3" evidence="3"/>
<evidence type="ECO:0000259" key="14">
    <source>
        <dbReference type="PROSITE" id="PS50885"/>
    </source>
</evidence>
<dbReference type="PANTHER" id="PTHR45436:SF5">
    <property type="entry name" value="SENSOR HISTIDINE KINASE TRCS"/>
    <property type="match status" value="1"/>
</dbReference>